<proteinExistence type="predicted"/>
<evidence type="ECO:0000313" key="3">
    <source>
        <dbReference type="Proteomes" id="UP001301140"/>
    </source>
</evidence>
<keyword evidence="1" id="KW-0812">Transmembrane</keyword>
<keyword evidence="1" id="KW-1133">Transmembrane helix</keyword>
<keyword evidence="1" id="KW-0472">Membrane</keyword>
<evidence type="ECO:0000313" key="2">
    <source>
        <dbReference type="EMBL" id="MDF1587123.1"/>
    </source>
</evidence>
<evidence type="ECO:0000256" key="1">
    <source>
        <dbReference type="SAM" id="Phobius"/>
    </source>
</evidence>
<feature type="transmembrane region" description="Helical" evidence="1">
    <location>
        <begin position="81"/>
        <end position="99"/>
    </location>
</feature>
<sequence>MTSLAVALHALAALLWVGGMAFAYMFLRPSLPPLAAAERLGLWRRLFGRFLPAVGGAILVLLVTGYWLFLGAGISGGHVHLMQALGWLMFLLYGHLVGAPWKRFRNAVDDGDVQAAAAHLESIRRTIAINLVLGVVVVAVGASGRYW</sequence>
<keyword evidence="3" id="KW-1185">Reference proteome</keyword>
<gene>
    <name evidence="2" type="ORF">PZ740_12120</name>
</gene>
<protein>
    <recommendedName>
        <fullName evidence="4">Copper resistance protein D domain-containing protein</fullName>
    </recommendedName>
</protein>
<dbReference type="EMBL" id="JARGEQ010000126">
    <property type="protein sequence ID" value="MDF1587123.1"/>
    <property type="molecule type" value="Genomic_DNA"/>
</dbReference>
<dbReference type="Proteomes" id="UP001301140">
    <property type="component" value="Unassembled WGS sequence"/>
</dbReference>
<feature type="transmembrane region" description="Helical" evidence="1">
    <location>
        <begin position="127"/>
        <end position="146"/>
    </location>
</feature>
<feature type="transmembrane region" description="Helical" evidence="1">
    <location>
        <begin position="6"/>
        <end position="27"/>
    </location>
</feature>
<reference evidence="2 3" key="1">
    <citation type="submission" date="2023-03" db="EMBL/GenBank/DDBJ databases">
        <title>YIM 152171 draft genome.</title>
        <authorList>
            <person name="Yang Z."/>
        </authorList>
    </citation>
    <scope>NUCLEOTIDE SEQUENCE [LARGE SCALE GENOMIC DNA]</scope>
    <source>
        <strain evidence="2 3">YIM 152171</strain>
    </source>
</reference>
<dbReference type="AlphaFoldDB" id="A0AAP4D5W3"/>
<name>A0AAP4D5W3_9PROT</name>
<comment type="caution">
    <text evidence="2">The sequence shown here is derived from an EMBL/GenBank/DDBJ whole genome shotgun (WGS) entry which is preliminary data.</text>
</comment>
<evidence type="ECO:0008006" key="4">
    <source>
        <dbReference type="Google" id="ProtNLM"/>
    </source>
</evidence>
<accession>A0AAP4D5W3</accession>
<organism evidence="2 3">
    <name type="scientific">Marinimicrococcus flavescens</name>
    <dbReference type="NCBI Taxonomy" id="3031815"/>
    <lineage>
        <taxon>Bacteria</taxon>
        <taxon>Pseudomonadati</taxon>
        <taxon>Pseudomonadota</taxon>
        <taxon>Alphaproteobacteria</taxon>
        <taxon>Geminicoccales</taxon>
        <taxon>Geminicoccaceae</taxon>
        <taxon>Marinimicrococcus</taxon>
    </lineage>
</organism>
<feature type="transmembrane region" description="Helical" evidence="1">
    <location>
        <begin position="47"/>
        <end position="69"/>
    </location>
</feature>